<dbReference type="AlphaFoldDB" id="A0A9D1D9R7"/>
<protein>
    <submittedName>
        <fullName evidence="4">TetR/AcrR family transcriptional regulator C-terminal domain-containing protein</fullName>
    </submittedName>
</protein>
<proteinExistence type="predicted"/>
<dbReference type="PANTHER" id="PTHR43479">
    <property type="entry name" value="ACREF/ENVCD OPERON REPRESSOR-RELATED"/>
    <property type="match status" value="1"/>
</dbReference>
<gene>
    <name evidence="4" type="ORF">IAB31_07350</name>
</gene>
<dbReference type="InterPro" id="IPR050624">
    <property type="entry name" value="HTH-type_Tx_Regulator"/>
</dbReference>
<evidence type="ECO:0000313" key="5">
    <source>
        <dbReference type="Proteomes" id="UP000886757"/>
    </source>
</evidence>
<evidence type="ECO:0000313" key="4">
    <source>
        <dbReference type="EMBL" id="HIR13722.1"/>
    </source>
</evidence>
<reference evidence="4" key="2">
    <citation type="journal article" date="2021" name="PeerJ">
        <title>Extensive microbial diversity within the chicken gut microbiome revealed by metagenomics and culture.</title>
        <authorList>
            <person name="Gilroy R."/>
            <person name="Ravi A."/>
            <person name="Getino M."/>
            <person name="Pursley I."/>
            <person name="Horton D.L."/>
            <person name="Alikhan N.F."/>
            <person name="Baker D."/>
            <person name="Gharbi K."/>
            <person name="Hall N."/>
            <person name="Watson M."/>
            <person name="Adriaenssens E.M."/>
            <person name="Foster-Nyarko E."/>
            <person name="Jarju S."/>
            <person name="Secka A."/>
            <person name="Antonio M."/>
            <person name="Oren A."/>
            <person name="Chaudhuri R.R."/>
            <person name="La Ragione R."/>
            <person name="Hildebrand F."/>
            <person name="Pallen M.J."/>
        </authorList>
    </citation>
    <scope>NUCLEOTIDE SEQUENCE</scope>
    <source>
        <strain evidence="4">ChiSjej4B22-8148</strain>
    </source>
</reference>
<organism evidence="4 5">
    <name type="scientific">Candidatus Choladousia intestinavium</name>
    <dbReference type="NCBI Taxonomy" id="2840727"/>
    <lineage>
        <taxon>Bacteria</taxon>
        <taxon>Bacillati</taxon>
        <taxon>Bacillota</taxon>
        <taxon>Clostridia</taxon>
        <taxon>Lachnospirales</taxon>
        <taxon>Lachnospiraceae</taxon>
        <taxon>Lachnospiraceae incertae sedis</taxon>
        <taxon>Candidatus Choladousia</taxon>
    </lineage>
</organism>
<dbReference type="InterPro" id="IPR039532">
    <property type="entry name" value="TetR_C_Firmicutes"/>
</dbReference>
<dbReference type="InterPro" id="IPR001647">
    <property type="entry name" value="HTH_TetR"/>
</dbReference>
<dbReference type="Gene3D" id="1.10.357.10">
    <property type="entry name" value="Tetracycline Repressor, domain 2"/>
    <property type="match status" value="1"/>
</dbReference>
<dbReference type="EMBL" id="DVGK01000081">
    <property type="protein sequence ID" value="HIR13722.1"/>
    <property type="molecule type" value="Genomic_DNA"/>
</dbReference>
<evidence type="ECO:0000256" key="1">
    <source>
        <dbReference type="ARBA" id="ARBA00023125"/>
    </source>
</evidence>
<reference evidence="4" key="1">
    <citation type="submission" date="2020-10" db="EMBL/GenBank/DDBJ databases">
        <authorList>
            <person name="Gilroy R."/>
        </authorList>
    </citation>
    <scope>NUCLEOTIDE SEQUENCE</scope>
    <source>
        <strain evidence="4">ChiSjej4B22-8148</strain>
    </source>
</reference>
<dbReference type="Proteomes" id="UP000886757">
    <property type="component" value="Unassembled WGS sequence"/>
</dbReference>
<evidence type="ECO:0000256" key="2">
    <source>
        <dbReference type="PROSITE-ProRule" id="PRU00335"/>
    </source>
</evidence>
<dbReference type="GO" id="GO:0003677">
    <property type="term" value="F:DNA binding"/>
    <property type="evidence" value="ECO:0007669"/>
    <property type="project" value="UniProtKB-UniRule"/>
</dbReference>
<dbReference type="Pfam" id="PF00440">
    <property type="entry name" value="TetR_N"/>
    <property type="match status" value="1"/>
</dbReference>
<evidence type="ECO:0000259" key="3">
    <source>
        <dbReference type="PROSITE" id="PS50977"/>
    </source>
</evidence>
<feature type="DNA-binding region" description="H-T-H motif" evidence="2">
    <location>
        <begin position="25"/>
        <end position="44"/>
    </location>
</feature>
<sequence length="180" mass="21603">MTEIKRTLAESFKELVKEKGFQKIIVKDITDRAKVKRPTFYSYFKDKYDVVEWIYVQEIWQPSRSLLEGGYSHEALRFILVSMEKDKEYYRKLLNQDGQNSFGEIVKKYIREESEKILRENGKKPPHRLLTPEIMAEYLGYIFWFLIKRWLSSPEEISALEVIEVYQILKSDSLDNIFKK</sequence>
<dbReference type="Pfam" id="PF14278">
    <property type="entry name" value="TetR_C_8"/>
    <property type="match status" value="1"/>
</dbReference>
<comment type="caution">
    <text evidence="4">The sequence shown here is derived from an EMBL/GenBank/DDBJ whole genome shotgun (WGS) entry which is preliminary data.</text>
</comment>
<dbReference type="SUPFAM" id="SSF46689">
    <property type="entry name" value="Homeodomain-like"/>
    <property type="match status" value="1"/>
</dbReference>
<dbReference type="PROSITE" id="PS50977">
    <property type="entry name" value="HTH_TETR_2"/>
    <property type="match status" value="1"/>
</dbReference>
<dbReference type="PANTHER" id="PTHR43479:SF7">
    <property type="entry name" value="TETR-FAMILY TRANSCRIPTIONAL REGULATOR"/>
    <property type="match status" value="1"/>
</dbReference>
<keyword evidence="1 2" id="KW-0238">DNA-binding</keyword>
<dbReference type="InterPro" id="IPR009057">
    <property type="entry name" value="Homeodomain-like_sf"/>
</dbReference>
<feature type="domain" description="HTH tetR-type" evidence="3">
    <location>
        <begin position="2"/>
        <end position="62"/>
    </location>
</feature>
<name>A0A9D1D9R7_9FIRM</name>
<accession>A0A9D1D9R7</accession>